<comment type="caution">
    <text evidence="1">The sequence shown here is derived from an EMBL/GenBank/DDBJ whole genome shotgun (WGS) entry which is preliminary data.</text>
</comment>
<dbReference type="InterPro" id="IPR047735">
    <property type="entry name" value="GrdX-like"/>
</dbReference>
<reference evidence="1 2" key="1">
    <citation type="submission" date="2016-11" db="EMBL/GenBank/DDBJ databases">
        <authorList>
            <person name="Varghese N."/>
            <person name="Submissions S."/>
        </authorList>
    </citation>
    <scope>NUCLEOTIDE SEQUENCE [LARGE SCALE GENOMIC DNA]</scope>
    <source>
        <strain evidence="1 2">DSM 20664</strain>
    </source>
</reference>
<protein>
    <recommendedName>
        <fullName evidence="3">GrdX protein</fullName>
    </recommendedName>
</protein>
<name>A0ABY1JC96_9BACT</name>
<dbReference type="EMBL" id="FSQZ01000001">
    <property type="protein sequence ID" value="SIN65105.1"/>
    <property type="molecule type" value="Genomic_DNA"/>
</dbReference>
<gene>
    <name evidence="1" type="ORF">SAMN05444368_0715</name>
</gene>
<organism evidence="1 2">
    <name type="scientific">Acetomicrobium flavidum</name>
    <dbReference type="NCBI Taxonomy" id="49896"/>
    <lineage>
        <taxon>Bacteria</taxon>
        <taxon>Thermotogati</taxon>
        <taxon>Synergistota</taxon>
        <taxon>Synergistia</taxon>
        <taxon>Synergistales</taxon>
        <taxon>Acetomicrobiaceae</taxon>
        <taxon>Acetomicrobium</taxon>
    </lineage>
</organism>
<dbReference type="RefSeq" id="WP_074199292.1">
    <property type="nucleotide sequence ID" value="NZ_DAOSUK010000010.1"/>
</dbReference>
<sequence>MSFFYEIISNNPRIKSFSNCTYIEGPVLDVLIALRDKVHRGYRILSHPLTGNLPASRRLFLSVVVFKPSLQQEDHFVDLDSIKLVESALDIYRNSKPSFPLQSTKAMEDMQYLDEELIMPVLRQCGITSQEGVH</sequence>
<evidence type="ECO:0000313" key="2">
    <source>
        <dbReference type="Proteomes" id="UP000185093"/>
    </source>
</evidence>
<accession>A0ABY1JC96</accession>
<evidence type="ECO:0008006" key="3">
    <source>
        <dbReference type="Google" id="ProtNLM"/>
    </source>
</evidence>
<dbReference type="NCBIfam" id="NF038093">
    <property type="entry name" value="GrdX"/>
    <property type="match status" value="1"/>
</dbReference>
<proteinExistence type="predicted"/>
<keyword evidence="2" id="KW-1185">Reference proteome</keyword>
<evidence type="ECO:0000313" key="1">
    <source>
        <dbReference type="EMBL" id="SIN65105.1"/>
    </source>
</evidence>
<dbReference type="Proteomes" id="UP000185093">
    <property type="component" value="Unassembled WGS sequence"/>
</dbReference>